<evidence type="ECO:0000256" key="12">
    <source>
        <dbReference type="SAM" id="Coils"/>
    </source>
</evidence>
<evidence type="ECO:0000256" key="7">
    <source>
        <dbReference type="ARBA" id="ARBA00022741"/>
    </source>
</evidence>
<keyword evidence="5" id="KW-0597">Phosphoprotein</keyword>
<gene>
    <name evidence="16" type="ORF">KQI75_12630</name>
</gene>
<dbReference type="InterPro" id="IPR050398">
    <property type="entry name" value="HssS/ArlS-like"/>
</dbReference>
<evidence type="ECO:0000256" key="10">
    <source>
        <dbReference type="ARBA" id="ARBA00023012"/>
    </source>
</evidence>
<comment type="catalytic activity">
    <reaction evidence="1">
        <text>ATP + protein L-histidine = ADP + protein N-phospho-L-histidine.</text>
        <dbReference type="EC" id="2.7.13.3"/>
    </reaction>
</comment>
<dbReference type="Pfam" id="PF02518">
    <property type="entry name" value="HATPase_c"/>
    <property type="match status" value="1"/>
</dbReference>
<feature type="transmembrane region" description="Helical" evidence="13">
    <location>
        <begin position="186"/>
        <end position="208"/>
    </location>
</feature>
<organism evidence="16 17">
    <name type="scientific">Butyricicoccus intestinisimiae</name>
    <dbReference type="NCBI Taxonomy" id="2841509"/>
    <lineage>
        <taxon>Bacteria</taxon>
        <taxon>Bacillati</taxon>
        <taxon>Bacillota</taxon>
        <taxon>Clostridia</taxon>
        <taxon>Eubacteriales</taxon>
        <taxon>Butyricicoccaceae</taxon>
        <taxon>Butyricicoccus</taxon>
    </lineage>
</organism>
<evidence type="ECO:0000256" key="13">
    <source>
        <dbReference type="SAM" id="Phobius"/>
    </source>
</evidence>
<dbReference type="PROSITE" id="PS50109">
    <property type="entry name" value="HIS_KIN"/>
    <property type="match status" value="1"/>
</dbReference>
<dbReference type="CDD" id="cd00082">
    <property type="entry name" value="HisKA"/>
    <property type="match status" value="1"/>
</dbReference>
<name>A0ABS6EUT9_9FIRM</name>
<proteinExistence type="predicted"/>
<evidence type="ECO:0000256" key="9">
    <source>
        <dbReference type="ARBA" id="ARBA00022840"/>
    </source>
</evidence>
<keyword evidence="12" id="KW-0175">Coiled coil</keyword>
<keyword evidence="13" id="KW-0812">Transmembrane</keyword>
<keyword evidence="11 13" id="KW-0472">Membrane</keyword>
<evidence type="ECO:0000256" key="3">
    <source>
        <dbReference type="ARBA" id="ARBA00012438"/>
    </source>
</evidence>
<keyword evidence="4" id="KW-1003">Cell membrane</keyword>
<dbReference type="EC" id="2.7.13.3" evidence="3"/>
<reference evidence="16 17" key="1">
    <citation type="submission" date="2021-06" db="EMBL/GenBank/DDBJ databases">
        <authorList>
            <person name="Sun Q."/>
            <person name="Li D."/>
        </authorList>
    </citation>
    <scope>NUCLEOTIDE SEQUENCE [LARGE SCALE GENOMIC DNA]</scope>
    <source>
        <strain evidence="16 17">MSJd-7</strain>
    </source>
</reference>
<accession>A0ABS6EUT9</accession>
<dbReference type="InterPro" id="IPR005467">
    <property type="entry name" value="His_kinase_dom"/>
</dbReference>
<feature type="domain" description="HAMP" evidence="15">
    <location>
        <begin position="209"/>
        <end position="261"/>
    </location>
</feature>
<evidence type="ECO:0000259" key="15">
    <source>
        <dbReference type="PROSITE" id="PS50885"/>
    </source>
</evidence>
<evidence type="ECO:0000256" key="5">
    <source>
        <dbReference type="ARBA" id="ARBA00022553"/>
    </source>
</evidence>
<protein>
    <recommendedName>
        <fullName evidence="3">histidine kinase</fullName>
        <ecNumber evidence="3">2.7.13.3</ecNumber>
    </recommendedName>
</protein>
<dbReference type="Pfam" id="PF00672">
    <property type="entry name" value="HAMP"/>
    <property type="match status" value="1"/>
</dbReference>
<evidence type="ECO:0000256" key="6">
    <source>
        <dbReference type="ARBA" id="ARBA00022679"/>
    </source>
</evidence>
<dbReference type="CDD" id="cd06225">
    <property type="entry name" value="HAMP"/>
    <property type="match status" value="1"/>
</dbReference>
<dbReference type="SMART" id="SM00304">
    <property type="entry name" value="HAMP"/>
    <property type="match status" value="1"/>
</dbReference>
<dbReference type="Proteomes" id="UP000783588">
    <property type="component" value="Unassembled WGS sequence"/>
</dbReference>
<evidence type="ECO:0000259" key="14">
    <source>
        <dbReference type="PROSITE" id="PS50109"/>
    </source>
</evidence>
<sequence>MKTHAFRPQQEENGKRYRGIHTLKFRFFSCVALTAAIYIVVIILLNLLFFQRYYLVEKKQNLTKVYQHINACYTGDVTVLEDELKHLEKNNNIRISILNQYDQTLYDTIYQHDRNGRNFVMEDPLRQTIYVYNSEELEKKGYTFSSLQDSDGQVAYIALLGKLQNEDTVLLRIPTTALKEERSVNLAFLIISGFAALFACLVAGFFIGGKFTRPITEMTQLARAITRLDFSKKYTGTYHDELGELGDSLNKMSKDLESSIHELQQMNEQLQREIEEKQRIDDMRKEFIINISHDLKTPIALIQGYAEGLRVGISDSEEAKNEYCDIIIDEAKRMNHLVRQLLDLSKIELGNTVPNKTEFDAYELAEAVVEKTQVMWQEKQLHVDVSGVGNEMLYADYDMLERAVMNYMTNAIDHTPTGGHIRIQTAEDAKHIVLTVENEGSQLAQEEMDKIWDKFYKLDKSRTRVSGGGSGIGLSIVRAIMHAHNGGCGVRNVEQGVAFYLTLPKHT</sequence>
<keyword evidence="9" id="KW-0067">ATP-binding</keyword>
<keyword evidence="6" id="KW-0808">Transferase</keyword>
<dbReference type="RefSeq" id="WP_216471192.1">
    <property type="nucleotide sequence ID" value="NZ_JAHLQI010000009.1"/>
</dbReference>
<keyword evidence="7" id="KW-0547">Nucleotide-binding</keyword>
<keyword evidence="10" id="KW-0902">Two-component regulatory system</keyword>
<dbReference type="SMART" id="SM00387">
    <property type="entry name" value="HATPase_c"/>
    <property type="match status" value="1"/>
</dbReference>
<evidence type="ECO:0000256" key="2">
    <source>
        <dbReference type="ARBA" id="ARBA00004651"/>
    </source>
</evidence>
<comment type="subcellular location">
    <subcellularLocation>
        <location evidence="2">Cell membrane</location>
        <topology evidence="2">Multi-pass membrane protein</topology>
    </subcellularLocation>
</comment>
<evidence type="ECO:0000256" key="4">
    <source>
        <dbReference type="ARBA" id="ARBA00022475"/>
    </source>
</evidence>
<dbReference type="GO" id="GO:0016301">
    <property type="term" value="F:kinase activity"/>
    <property type="evidence" value="ECO:0007669"/>
    <property type="project" value="UniProtKB-KW"/>
</dbReference>
<feature type="coiled-coil region" evidence="12">
    <location>
        <begin position="249"/>
        <end position="286"/>
    </location>
</feature>
<keyword evidence="13" id="KW-1133">Transmembrane helix</keyword>
<evidence type="ECO:0000256" key="8">
    <source>
        <dbReference type="ARBA" id="ARBA00022777"/>
    </source>
</evidence>
<feature type="transmembrane region" description="Helical" evidence="13">
    <location>
        <begin position="25"/>
        <end position="50"/>
    </location>
</feature>
<keyword evidence="17" id="KW-1185">Reference proteome</keyword>
<dbReference type="SMART" id="SM00388">
    <property type="entry name" value="HisKA"/>
    <property type="match status" value="1"/>
</dbReference>
<feature type="domain" description="Histidine kinase" evidence="14">
    <location>
        <begin position="290"/>
        <end position="507"/>
    </location>
</feature>
<dbReference type="EMBL" id="JAHLQI010000009">
    <property type="protein sequence ID" value="MBU5491447.1"/>
    <property type="molecule type" value="Genomic_DNA"/>
</dbReference>
<evidence type="ECO:0000313" key="16">
    <source>
        <dbReference type="EMBL" id="MBU5491447.1"/>
    </source>
</evidence>
<dbReference type="PROSITE" id="PS50885">
    <property type="entry name" value="HAMP"/>
    <property type="match status" value="1"/>
</dbReference>
<evidence type="ECO:0000313" key="17">
    <source>
        <dbReference type="Proteomes" id="UP000783588"/>
    </source>
</evidence>
<evidence type="ECO:0000256" key="11">
    <source>
        <dbReference type="ARBA" id="ARBA00023136"/>
    </source>
</evidence>
<dbReference type="InterPro" id="IPR003660">
    <property type="entry name" value="HAMP_dom"/>
</dbReference>
<dbReference type="Pfam" id="PF00512">
    <property type="entry name" value="HisKA"/>
    <property type="match status" value="1"/>
</dbReference>
<evidence type="ECO:0000256" key="1">
    <source>
        <dbReference type="ARBA" id="ARBA00000085"/>
    </source>
</evidence>
<dbReference type="InterPro" id="IPR003594">
    <property type="entry name" value="HATPase_dom"/>
</dbReference>
<comment type="caution">
    <text evidence="16">The sequence shown here is derived from an EMBL/GenBank/DDBJ whole genome shotgun (WGS) entry which is preliminary data.</text>
</comment>
<dbReference type="PANTHER" id="PTHR45528:SF1">
    <property type="entry name" value="SENSOR HISTIDINE KINASE CPXA"/>
    <property type="match status" value="1"/>
</dbReference>
<keyword evidence="8 16" id="KW-0418">Kinase</keyword>
<dbReference type="PANTHER" id="PTHR45528">
    <property type="entry name" value="SENSOR HISTIDINE KINASE CPXA"/>
    <property type="match status" value="1"/>
</dbReference>
<dbReference type="InterPro" id="IPR003661">
    <property type="entry name" value="HisK_dim/P_dom"/>
</dbReference>